<reference evidence="3 4" key="1">
    <citation type="submission" date="2016-06" db="EMBL/GenBank/DDBJ databases">
        <title>The Draft Genome Sequence and Annotation of the Desert Woodrat Neotoma lepida.</title>
        <authorList>
            <person name="Campbell M."/>
            <person name="Oakeson K.F."/>
            <person name="Yandell M."/>
            <person name="Halpert J.R."/>
            <person name="Dearing D."/>
        </authorList>
    </citation>
    <scope>NUCLEOTIDE SEQUENCE [LARGE SCALE GENOMIC DNA]</scope>
    <source>
        <strain evidence="3">417</strain>
        <tissue evidence="3">Liver</tissue>
    </source>
</reference>
<feature type="non-terminal residue" evidence="3">
    <location>
        <position position="1"/>
    </location>
</feature>
<dbReference type="Proteomes" id="UP000092124">
    <property type="component" value="Unassembled WGS sequence"/>
</dbReference>
<dbReference type="STRING" id="56216.A0A1A6HCX6"/>
<sequence>SKTPPTNEFQVGMKLEARDPRNIDSVCVASVIATTGARLRLRLDGSDNKNDFWRLVDSSDIQPVGTCEQAGDLLQPPLGKNKQEPPPPPLNNFKVGMKIEAVDRKNPFLICPATIGAVKGDQIYITFDGWSGTFNYWCKYDSRDIFPAGWCCLTGDVLQPPGNI</sequence>
<keyword evidence="4" id="KW-1185">Reference proteome</keyword>
<dbReference type="OrthoDB" id="5912862at2759"/>
<keyword evidence="1" id="KW-0677">Repeat</keyword>
<dbReference type="InterPro" id="IPR050548">
    <property type="entry name" value="PcG_chromatin_remod_factors"/>
</dbReference>
<dbReference type="Gene3D" id="2.30.30.140">
    <property type="match status" value="2"/>
</dbReference>
<dbReference type="PANTHER" id="PTHR12247">
    <property type="entry name" value="POLYCOMB GROUP PROTEIN"/>
    <property type="match status" value="1"/>
</dbReference>
<gene>
    <name evidence="3" type="ORF">A6R68_17778</name>
</gene>
<dbReference type="EMBL" id="LZPO01035431">
    <property type="protein sequence ID" value="OBS75770.1"/>
    <property type="molecule type" value="Genomic_DNA"/>
</dbReference>
<accession>A0A1A6HCX6</accession>
<dbReference type="InterPro" id="IPR004092">
    <property type="entry name" value="Mbt"/>
</dbReference>
<feature type="repeat" description="MBT" evidence="2">
    <location>
        <begin position="51"/>
        <end position="161"/>
    </location>
</feature>
<protein>
    <recommendedName>
        <fullName evidence="5">SCML2</fullName>
    </recommendedName>
</protein>
<dbReference type="Pfam" id="PF02820">
    <property type="entry name" value="MBT"/>
    <property type="match status" value="2"/>
</dbReference>
<evidence type="ECO:0008006" key="5">
    <source>
        <dbReference type="Google" id="ProtNLM"/>
    </source>
</evidence>
<dbReference type="PROSITE" id="PS51079">
    <property type="entry name" value="MBT"/>
    <property type="match status" value="2"/>
</dbReference>
<evidence type="ECO:0000313" key="4">
    <source>
        <dbReference type="Proteomes" id="UP000092124"/>
    </source>
</evidence>
<dbReference type="GO" id="GO:0005634">
    <property type="term" value="C:nucleus"/>
    <property type="evidence" value="ECO:0007669"/>
    <property type="project" value="InterPro"/>
</dbReference>
<dbReference type="SMART" id="SM00561">
    <property type="entry name" value="MBT"/>
    <property type="match status" value="2"/>
</dbReference>
<feature type="non-terminal residue" evidence="3">
    <location>
        <position position="164"/>
    </location>
</feature>
<organism evidence="3 4">
    <name type="scientific">Neotoma lepida</name>
    <name type="common">Desert woodrat</name>
    <dbReference type="NCBI Taxonomy" id="56216"/>
    <lineage>
        <taxon>Eukaryota</taxon>
        <taxon>Metazoa</taxon>
        <taxon>Chordata</taxon>
        <taxon>Craniata</taxon>
        <taxon>Vertebrata</taxon>
        <taxon>Euteleostomi</taxon>
        <taxon>Mammalia</taxon>
        <taxon>Eutheria</taxon>
        <taxon>Euarchontoglires</taxon>
        <taxon>Glires</taxon>
        <taxon>Rodentia</taxon>
        <taxon>Myomorpha</taxon>
        <taxon>Muroidea</taxon>
        <taxon>Cricetidae</taxon>
        <taxon>Neotominae</taxon>
        <taxon>Neotoma</taxon>
    </lineage>
</organism>
<proteinExistence type="predicted"/>
<dbReference type="GO" id="GO:0045892">
    <property type="term" value="P:negative regulation of DNA-templated transcription"/>
    <property type="evidence" value="ECO:0007669"/>
    <property type="project" value="TreeGrafter"/>
</dbReference>
<dbReference type="GO" id="GO:0003682">
    <property type="term" value="F:chromatin binding"/>
    <property type="evidence" value="ECO:0007669"/>
    <property type="project" value="TreeGrafter"/>
</dbReference>
<dbReference type="GO" id="GO:0042393">
    <property type="term" value="F:histone binding"/>
    <property type="evidence" value="ECO:0007669"/>
    <property type="project" value="TreeGrafter"/>
</dbReference>
<evidence type="ECO:0000313" key="3">
    <source>
        <dbReference type="EMBL" id="OBS75770.1"/>
    </source>
</evidence>
<dbReference type="PANTHER" id="PTHR12247:SF84">
    <property type="entry name" value="SEX COMB ON MIDLEG-LIKE PROTEIN 2"/>
    <property type="match status" value="1"/>
</dbReference>
<dbReference type="AlphaFoldDB" id="A0A1A6HCX6"/>
<dbReference type="SUPFAM" id="SSF63748">
    <property type="entry name" value="Tudor/PWWP/MBT"/>
    <property type="match status" value="2"/>
</dbReference>
<evidence type="ECO:0000256" key="2">
    <source>
        <dbReference type="PROSITE-ProRule" id="PRU00459"/>
    </source>
</evidence>
<comment type="caution">
    <text evidence="3">The sequence shown here is derived from an EMBL/GenBank/DDBJ whole genome shotgun (WGS) entry which is preliminary data.</text>
</comment>
<feature type="repeat" description="MBT" evidence="2">
    <location>
        <begin position="1"/>
        <end position="49"/>
    </location>
</feature>
<dbReference type="CDD" id="cd20092">
    <property type="entry name" value="MBT_dScm-like_rpt2"/>
    <property type="match status" value="1"/>
</dbReference>
<evidence type="ECO:0000256" key="1">
    <source>
        <dbReference type="ARBA" id="ARBA00022737"/>
    </source>
</evidence>
<name>A0A1A6HCX6_NEOLE</name>